<evidence type="ECO:0000256" key="7">
    <source>
        <dbReference type="ARBA" id="ARBA00023237"/>
    </source>
</evidence>
<evidence type="ECO:0000256" key="5">
    <source>
        <dbReference type="ARBA" id="ARBA00022692"/>
    </source>
</evidence>
<evidence type="ECO:0000313" key="9">
    <source>
        <dbReference type="Proteomes" id="UP000739180"/>
    </source>
</evidence>
<name>A0ABY2XLF5_9GAMM</name>
<keyword evidence="9" id="KW-1185">Reference proteome</keyword>
<accession>A0ABY2XLF5</accession>
<evidence type="ECO:0000313" key="8">
    <source>
        <dbReference type="EMBL" id="TMW13024.1"/>
    </source>
</evidence>
<dbReference type="PANTHER" id="PTHR30026:SF20">
    <property type="entry name" value="OUTER MEMBRANE PROTEIN TOLC"/>
    <property type="match status" value="1"/>
</dbReference>
<gene>
    <name evidence="8" type="ORF">FGS76_08135</name>
</gene>
<reference evidence="8 9" key="1">
    <citation type="submission" date="2019-05" db="EMBL/GenBank/DDBJ databases">
        <title>Genome of Alcanivorax gelatiniphagus, an oil degrading marine bacteria.</title>
        <authorList>
            <person name="Kwon K.K."/>
        </authorList>
    </citation>
    <scope>NUCLEOTIDE SEQUENCE [LARGE SCALE GENOMIC DNA]</scope>
    <source>
        <strain evidence="8 9">MEBiC 08158</strain>
    </source>
</reference>
<keyword evidence="3" id="KW-0813">Transport</keyword>
<comment type="similarity">
    <text evidence="2">Belongs to the outer membrane factor (OMF) (TC 1.B.17) family.</text>
</comment>
<dbReference type="Pfam" id="PF02321">
    <property type="entry name" value="OEP"/>
    <property type="match status" value="2"/>
</dbReference>
<dbReference type="InterPro" id="IPR003423">
    <property type="entry name" value="OMP_efflux"/>
</dbReference>
<evidence type="ECO:0000256" key="4">
    <source>
        <dbReference type="ARBA" id="ARBA00022452"/>
    </source>
</evidence>
<evidence type="ECO:0000256" key="3">
    <source>
        <dbReference type="ARBA" id="ARBA00022448"/>
    </source>
</evidence>
<protein>
    <submittedName>
        <fullName evidence="8">TolC family outer membrane protein</fullName>
    </submittedName>
</protein>
<dbReference type="Proteomes" id="UP000739180">
    <property type="component" value="Unassembled WGS sequence"/>
</dbReference>
<keyword evidence="6" id="KW-0472">Membrane</keyword>
<proteinExistence type="inferred from homology"/>
<dbReference type="InterPro" id="IPR010130">
    <property type="entry name" value="T1SS_OMP_TolC"/>
</dbReference>
<evidence type="ECO:0000256" key="1">
    <source>
        <dbReference type="ARBA" id="ARBA00004442"/>
    </source>
</evidence>
<dbReference type="EMBL" id="VCQT01000027">
    <property type="protein sequence ID" value="TMW13024.1"/>
    <property type="molecule type" value="Genomic_DNA"/>
</dbReference>
<organism evidence="8 9">
    <name type="scientific">Alloalcanivorax gelatiniphagus</name>
    <dbReference type="NCBI Taxonomy" id="1194167"/>
    <lineage>
        <taxon>Bacteria</taxon>
        <taxon>Pseudomonadati</taxon>
        <taxon>Pseudomonadota</taxon>
        <taxon>Gammaproteobacteria</taxon>
        <taxon>Oceanospirillales</taxon>
        <taxon>Alcanivoracaceae</taxon>
        <taxon>Alloalcanivorax</taxon>
    </lineage>
</organism>
<keyword evidence="7" id="KW-0998">Cell outer membrane</keyword>
<sequence>MSPLVPGGWHCGRYYGRHSGRRVGWRGLLLVLCWALSPALPALTLEQAFDAALSHDAGFQAALQERQAGQEFKALGRANLLPSLTFTHGWAKNRSEVERDSQFGTVTEQRDYRSYNAALRLEQPLFDYGAWVARRIGNDRAARAELEFEARLQTLATDTLEAYTGVLLGRDRKRLAERQVTVLEALRERNGALVRAGEGTVTEQLETESRLALARAELIGARQQWALARRRLNTLTGLSVEPGTLPESTPRAPPLPAMTLPEWFQQARAHSPVLGLQRSDLRVAEGEVERQRAGHFPRLSLYASTRRTDSDSETTYGQHYDTDTIGLQLSVPLYDGGGVSAARRQAVARRAASEYRLREQRETVLAAVEQRWLECQDDLHRLQVLALAADSAEQLVTATRRSLEGGERNNQDLLEAQRQAHQARRDLAEVRYHYLNAWLGLHRDAGLLTVARLRDVSQALVSKGSESVAEATVPHAP</sequence>
<evidence type="ECO:0000256" key="2">
    <source>
        <dbReference type="ARBA" id="ARBA00007613"/>
    </source>
</evidence>
<dbReference type="PANTHER" id="PTHR30026">
    <property type="entry name" value="OUTER MEMBRANE PROTEIN TOLC"/>
    <property type="match status" value="1"/>
</dbReference>
<dbReference type="SUPFAM" id="SSF56954">
    <property type="entry name" value="Outer membrane efflux proteins (OEP)"/>
    <property type="match status" value="1"/>
</dbReference>
<comment type="subcellular location">
    <subcellularLocation>
        <location evidence="1">Cell outer membrane</location>
    </subcellularLocation>
</comment>
<keyword evidence="4" id="KW-1134">Transmembrane beta strand</keyword>
<dbReference type="NCBIfam" id="TIGR01844">
    <property type="entry name" value="type_I_sec_TolC"/>
    <property type="match status" value="1"/>
</dbReference>
<dbReference type="InterPro" id="IPR051906">
    <property type="entry name" value="TolC-like"/>
</dbReference>
<comment type="caution">
    <text evidence="8">The sequence shown here is derived from an EMBL/GenBank/DDBJ whole genome shotgun (WGS) entry which is preliminary data.</text>
</comment>
<dbReference type="Gene3D" id="1.20.1600.10">
    <property type="entry name" value="Outer membrane efflux proteins (OEP)"/>
    <property type="match status" value="1"/>
</dbReference>
<keyword evidence="5" id="KW-0812">Transmembrane</keyword>
<evidence type="ECO:0000256" key="6">
    <source>
        <dbReference type="ARBA" id="ARBA00023136"/>
    </source>
</evidence>